<proteinExistence type="predicted"/>
<feature type="transmembrane region" description="Helical" evidence="5">
    <location>
        <begin position="265"/>
        <end position="287"/>
    </location>
</feature>
<keyword evidence="2 5" id="KW-0812">Transmembrane</keyword>
<feature type="transmembrane region" description="Helical" evidence="5">
    <location>
        <begin position="207"/>
        <end position="229"/>
    </location>
</feature>
<reference evidence="6 7" key="1">
    <citation type="submission" date="2021-03" db="EMBL/GenBank/DDBJ databases">
        <title>Fibrella sp. HMF5036 genome sequencing and assembly.</title>
        <authorList>
            <person name="Kang H."/>
            <person name="Kim H."/>
            <person name="Bae S."/>
            <person name="Joh K."/>
        </authorList>
    </citation>
    <scope>NUCLEOTIDE SEQUENCE [LARGE SCALE GENOMIC DNA]</scope>
    <source>
        <strain evidence="6 7">HMF5036</strain>
    </source>
</reference>
<feature type="transmembrane region" description="Helical" evidence="5">
    <location>
        <begin position="87"/>
        <end position="105"/>
    </location>
</feature>
<evidence type="ECO:0000256" key="1">
    <source>
        <dbReference type="ARBA" id="ARBA00004141"/>
    </source>
</evidence>
<evidence type="ECO:0000313" key="7">
    <source>
        <dbReference type="Proteomes" id="UP000664795"/>
    </source>
</evidence>
<dbReference type="PANTHER" id="PTHR10361">
    <property type="entry name" value="SODIUM-BILE ACID COTRANSPORTER"/>
    <property type="match status" value="1"/>
</dbReference>
<evidence type="ECO:0000256" key="3">
    <source>
        <dbReference type="ARBA" id="ARBA00022989"/>
    </source>
</evidence>
<dbReference type="Proteomes" id="UP000664795">
    <property type="component" value="Unassembled WGS sequence"/>
</dbReference>
<feature type="transmembrane region" description="Helical" evidence="5">
    <location>
        <begin position="175"/>
        <end position="195"/>
    </location>
</feature>
<comment type="caution">
    <text evidence="6">The sequence shown here is derived from an EMBL/GenBank/DDBJ whole genome shotgun (WGS) entry which is preliminary data.</text>
</comment>
<dbReference type="Gene3D" id="1.20.1530.20">
    <property type="match status" value="1"/>
</dbReference>
<organism evidence="6 7">
    <name type="scientific">Fibrella aquatilis</name>
    <dbReference type="NCBI Taxonomy" id="2817059"/>
    <lineage>
        <taxon>Bacteria</taxon>
        <taxon>Pseudomonadati</taxon>
        <taxon>Bacteroidota</taxon>
        <taxon>Cytophagia</taxon>
        <taxon>Cytophagales</taxon>
        <taxon>Spirosomataceae</taxon>
        <taxon>Fibrella</taxon>
    </lineage>
</organism>
<dbReference type="InterPro" id="IPR004710">
    <property type="entry name" value="Bilac:Na_transpt"/>
</dbReference>
<feature type="transmembrane region" description="Helical" evidence="5">
    <location>
        <begin position="146"/>
        <end position="168"/>
    </location>
</feature>
<dbReference type="RefSeq" id="WP_207338480.1">
    <property type="nucleotide sequence ID" value="NZ_JAFMYU010000032.1"/>
</dbReference>
<dbReference type="AlphaFoldDB" id="A0A939G9X8"/>
<feature type="transmembrane region" description="Helical" evidence="5">
    <location>
        <begin position="7"/>
        <end position="26"/>
    </location>
</feature>
<evidence type="ECO:0000256" key="2">
    <source>
        <dbReference type="ARBA" id="ARBA00022692"/>
    </source>
</evidence>
<dbReference type="Pfam" id="PF01758">
    <property type="entry name" value="SBF"/>
    <property type="match status" value="1"/>
</dbReference>
<feature type="transmembrane region" description="Helical" evidence="5">
    <location>
        <begin position="58"/>
        <end position="75"/>
    </location>
</feature>
<keyword evidence="4 5" id="KW-0472">Membrane</keyword>
<keyword evidence="7" id="KW-1185">Reference proteome</keyword>
<dbReference type="PANTHER" id="PTHR10361:SF28">
    <property type="entry name" value="P3 PROTEIN-RELATED"/>
    <property type="match status" value="1"/>
</dbReference>
<evidence type="ECO:0000256" key="4">
    <source>
        <dbReference type="ARBA" id="ARBA00023136"/>
    </source>
</evidence>
<evidence type="ECO:0000313" key="6">
    <source>
        <dbReference type="EMBL" id="MBO0934516.1"/>
    </source>
</evidence>
<sequence>MQHLYKALLTCSAILGVLAIGILIVGNSLNTTGPFVIGALVCLAVGGRGIPAIGQLSFTIWVFAAVAVGLYYPHYFRQVGDFKLTRLIVPLIQLIMFTMGTEMSLRDFEGVVKTPKAVVIGLVSHFTIMPLVGFALARGFGFDPEIAAGIILIGSVPSGVTSNVLAFIAKANMPLSVTIATVSTLMAPLMTPLLMKLLAGQFVQIDFVAMMLHVVQIIIIPIVLGLVVNRLIRSGVQWLQTVMPVLSMVGVLMMLIVIVSSGRDALLNIGPLLFVASVIHHSIGYLLGYWSGRLMGLDEQTCRTISLEVGMQNGGLASGIALQMGKVATVGLASAISVPWMTISGSLLANWWRNQPIKEEAKLEQEVWT</sequence>
<dbReference type="GO" id="GO:0016020">
    <property type="term" value="C:membrane"/>
    <property type="evidence" value="ECO:0007669"/>
    <property type="project" value="UniProtKB-SubCell"/>
</dbReference>
<name>A0A939G9X8_9BACT</name>
<comment type="subcellular location">
    <subcellularLocation>
        <location evidence="1">Membrane</location>
        <topology evidence="1">Multi-pass membrane protein</topology>
    </subcellularLocation>
</comment>
<dbReference type="InterPro" id="IPR038770">
    <property type="entry name" value="Na+/solute_symporter_sf"/>
</dbReference>
<evidence type="ECO:0000256" key="5">
    <source>
        <dbReference type="SAM" id="Phobius"/>
    </source>
</evidence>
<dbReference type="EMBL" id="JAFMYU010000032">
    <property type="protein sequence ID" value="MBO0934516.1"/>
    <property type="molecule type" value="Genomic_DNA"/>
</dbReference>
<gene>
    <name evidence="6" type="ORF">J2I48_26130</name>
</gene>
<dbReference type="InterPro" id="IPR002657">
    <property type="entry name" value="BilAc:Na_symport/Acr3"/>
</dbReference>
<feature type="transmembrane region" description="Helical" evidence="5">
    <location>
        <begin position="117"/>
        <end position="140"/>
    </location>
</feature>
<feature type="transmembrane region" description="Helical" evidence="5">
    <location>
        <begin position="241"/>
        <end position="259"/>
    </location>
</feature>
<accession>A0A939G9X8</accession>
<protein>
    <submittedName>
        <fullName evidence="6">Bile acid:sodium symporter family protein</fullName>
    </submittedName>
</protein>
<keyword evidence="3 5" id="KW-1133">Transmembrane helix</keyword>